<comment type="similarity">
    <text evidence="1 6 7">Belongs to the phosphohexose mutase family.</text>
</comment>
<evidence type="ECO:0000259" key="12">
    <source>
        <dbReference type="Pfam" id="PF02880"/>
    </source>
</evidence>
<dbReference type="HAMAP" id="MF_01554_B">
    <property type="entry name" value="GlmM_B"/>
    <property type="match status" value="1"/>
</dbReference>
<feature type="domain" description="Alpha-D-phosphohexomutase alpha/beta/alpha" evidence="11">
    <location>
        <begin position="175"/>
        <end position="253"/>
    </location>
</feature>
<dbReference type="PRINTS" id="PR00509">
    <property type="entry name" value="PGMPMM"/>
</dbReference>
<evidence type="ECO:0000256" key="1">
    <source>
        <dbReference type="ARBA" id="ARBA00010231"/>
    </source>
</evidence>
<dbReference type="InterPro" id="IPR016055">
    <property type="entry name" value="A-D-PHexomutase_a/b/a-I/II/III"/>
</dbReference>
<feature type="binding site" evidence="6">
    <location>
        <position position="242"/>
    </location>
    <ligand>
        <name>Mg(2+)</name>
        <dbReference type="ChEBI" id="CHEBI:18420"/>
    </ligand>
</feature>
<dbReference type="InterPro" id="IPR005844">
    <property type="entry name" value="A-D-PHexomutase_a/b/a-I"/>
</dbReference>
<keyword evidence="3 6" id="KW-0479">Metal-binding</keyword>
<evidence type="ECO:0000259" key="9">
    <source>
        <dbReference type="Pfam" id="PF00408"/>
    </source>
</evidence>
<evidence type="ECO:0000313" key="13">
    <source>
        <dbReference type="EMBL" id="MBC8574874.1"/>
    </source>
</evidence>
<comment type="cofactor">
    <cofactor evidence="6">
        <name>Mg(2+)</name>
        <dbReference type="ChEBI" id="CHEBI:18420"/>
    </cofactor>
    <text evidence="6">Binds 1 Mg(2+) ion per subunit.</text>
</comment>
<dbReference type="Pfam" id="PF02879">
    <property type="entry name" value="PGM_PMM_II"/>
    <property type="match status" value="1"/>
</dbReference>
<reference evidence="13 14" key="1">
    <citation type="submission" date="2020-08" db="EMBL/GenBank/DDBJ databases">
        <title>Genome public.</title>
        <authorList>
            <person name="Liu C."/>
            <person name="Sun Q."/>
        </authorList>
    </citation>
    <scope>NUCLEOTIDE SEQUENCE [LARGE SCALE GENOMIC DNA]</scope>
    <source>
        <strain evidence="13 14">BX1</strain>
    </source>
</reference>
<comment type="catalytic activity">
    <reaction evidence="6 8">
        <text>alpha-D-glucosamine 1-phosphate = D-glucosamine 6-phosphate</text>
        <dbReference type="Rhea" id="RHEA:23424"/>
        <dbReference type="ChEBI" id="CHEBI:58516"/>
        <dbReference type="ChEBI" id="CHEBI:58725"/>
        <dbReference type="EC" id="5.4.2.10"/>
    </reaction>
</comment>
<dbReference type="SUPFAM" id="SSF53738">
    <property type="entry name" value="Phosphoglucomutase, first 3 domains"/>
    <property type="match status" value="3"/>
</dbReference>
<feature type="active site" description="Phosphoserine intermediate" evidence="6">
    <location>
        <position position="101"/>
    </location>
</feature>
<dbReference type="Pfam" id="PF02880">
    <property type="entry name" value="PGM_PMM_III"/>
    <property type="match status" value="1"/>
</dbReference>
<comment type="PTM">
    <text evidence="6">Activated by phosphorylation.</text>
</comment>
<feature type="modified residue" description="Phosphoserine" evidence="6">
    <location>
        <position position="101"/>
    </location>
</feature>
<name>A0ABR7NEX6_9FIRM</name>
<accession>A0ABR7NEX6</accession>
<dbReference type="Pfam" id="PF00408">
    <property type="entry name" value="PGM_PMM_IV"/>
    <property type="match status" value="1"/>
</dbReference>
<feature type="binding site" evidence="6">
    <location>
        <position position="240"/>
    </location>
    <ligand>
        <name>Mg(2+)</name>
        <dbReference type="ChEBI" id="CHEBI:18420"/>
    </ligand>
</feature>
<evidence type="ECO:0000256" key="3">
    <source>
        <dbReference type="ARBA" id="ARBA00022723"/>
    </source>
</evidence>
<organism evidence="13 14">
    <name type="scientific">Yanshouia hominis</name>
    <dbReference type="NCBI Taxonomy" id="2763673"/>
    <lineage>
        <taxon>Bacteria</taxon>
        <taxon>Bacillati</taxon>
        <taxon>Bacillota</taxon>
        <taxon>Clostridia</taxon>
        <taxon>Eubacteriales</taxon>
        <taxon>Oscillospiraceae</taxon>
        <taxon>Yanshouia</taxon>
    </lineage>
</organism>
<gene>
    <name evidence="6" type="primary">glmM</name>
    <name evidence="13" type="ORF">H8717_00405</name>
</gene>
<dbReference type="Gene3D" id="3.30.310.50">
    <property type="entry name" value="Alpha-D-phosphohexomutase, C-terminal domain"/>
    <property type="match status" value="1"/>
</dbReference>
<evidence type="ECO:0000313" key="14">
    <source>
        <dbReference type="Proteomes" id="UP000658131"/>
    </source>
</evidence>
<feature type="binding site" description="via phosphate group" evidence="6">
    <location>
        <position position="101"/>
    </location>
    <ligand>
        <name>Mg(2+)</name>
        <dbReference type="ChEBI" id="CHEBI:18420"/>
    </ligand>
</feature>
<dbReference type="InterPro" id="IPR016066">
    <property type="entry name" value="A-D-PHexomutase_CS"/>
</dbReference>
<protein>
    <recommendedName>
        <fullName evidence="6 8">Phosphoglucosamine mutase</fullName>
        <ecNumber evidence="6 8">5.4.2.10</ecNumber>
    </recommendedName>
</protein>
<evidence type="ECO:0000256" key="7">
    <source>
        <dbReference type="RuleBase" id="RU004326"/>
    </source>
</evidence>
<dbReference type="InterPro" id="IPR005843">
    <property type="entry name" value="A-D-PHexomutase_C"/>
</dbReference>
<dbReference type="InterPro" id="IPR006352">
    <property type="entry name" value="GlmM_bact"/>
</dbReference>
<dbReference type="Proteomes" id="UP000658131">
    <property type="component" value="Unassembled WGS sequence"/>
</dbReference>
<dbReference type="RefSeq" id="WP_262398569.1">
    <property type="nucleotide sequence ID" value="NZ_JACRTB010000001.1"/>
</dbReference>
<comment type="function">
    <text evidence="6 8">Catalyzes the conversion of glucosamine-6-phosphate to glucosamine-1-phosphate.</text>
</comment>
<dbReference type="EMBL" id="JACRTB010000001">
    <property type="protein sequence ID" value="MBC8574874.1"/>
    <property type="molecule type" value="Genomic_DNA"/>
</dbReference>
<dbReference type="CDD" id="cd05802">
    <property type="entry name" value="GlmM"/>
    <property type="match status" value="1"/>
</dbReference>
<evidence type="ECO:0000256" key="2">
    <source>
        <dbReference type="ARBA" id="ARBA00022553"/>
    </source>
</evidence>
<dbReference type="InterPro" id="IPR005846">
    <property type="entry name" value="A-D-PHexomutase_a/b/a-III"/>
</dbReference>
<evidence type="ECO:0000259" key="11">
    <source>
        <dbReference type="Pfam" id="PF02879"/>
    </source>
</evidence>
<dbReference type="InterPro" id="IPR005841">
    <property type="entry name" value="Alpha-D-phosphohexomutase_SF"/>
</dbReference>
<evidence type="ECO:0000256" key="4">
    <source>
        <dbReference type="ARBA" id="ARBA00022842"/>
    </source>
</evidence>
<dbReference type="PANTHER" id="PTHR42946">
    <property type="entry name" value="PHOSPHOHEXOSE MUTASE"/>
    <property type="match status" value="1"/>
</dbReference>
<dbReference type="InterPro" id="IPR036900">
    <property type="entry name" value="A-D-PHexomutase_C_sf"/>
</dbReference>
<proteinExistence type="inferred from homology"/>
<dbReference type="PROSITE" id="PS00710">
    <property type="entry name" value="PGM_PMM"/>
    <property type="match status" value="1"/>
</dbReference>
<keyword evidence="5 6" id="KW-0413">Isomerase</keyword>
<dbReference type="Pfam" id="PF02878">
    <property type="entry name" value="PGM_PMM_I"/>
    <property type="match status" value="1"/>
</dbReference>
<keyword evidence="2 6" id="KW-0597">Phosphoprotein</keyword>
<dbReference type="EC" id="5.4.2.10" evidence="6 8"/>
<evidence type="ECO:0000259" key="10">
    <source>
        <dbReference type="Pfam" id="PF02878"/>
    </source>
</evidence>
<dbReference type="SUPFAM" id="SSF55957">
    <property type="entry name" value="Phosphoglucomutase, C-terminal domain"/>
    <property type="match status" value="1"/>
</dbReference>
<comment type="caution">
    <text evidence="13">The sequence shown here is derived from an EMBL/GenBank/DDBJ whole genome shotgun (WGS) entry which is preliminary data.</text>
</comment>
<evidence type="ECO:0000256" key="8">
    <source>
        <dbReference type="RuleBase" id="RU004327"/>
    </source>
</evidence>
<dbReference type="NCBIfam" id="TIGR01455">
    <property type="entry name" value="glmM"/>
    <property type="match status" value="1"/>
</dbReference>
<dbReference type="InterPro" id="IPR005845">
    <property type="entry name" value="A-D-PHexomutase_a/b/a-II"/>
</dbReference>
<evidence type="ECO:0000256" key="6">
    <source>
        <dbReference type="HAMAP-Rule" id="MF_01554"/>
    </source>
</evidence>
<sequence length="447" mass="46915">MARLFGTDGVRGVAGRELTASLAMEVGAAAAMVLAAETHKKPLVIIGRDTRASGDLLEAAAAAGLCAVGADVLLLGVVPTPAVAYLVQRYHADAGVMLSASHNPYEFNGIKLFGPKGFKLTDAEEDRIEELVRSGRALDGQKSGGEVGRISRAQSAAEDYTAFLASHYRGGFSGRILADCANGSAAVTAGRLFERLGVSADLFACGPDGVNINDRCGSTHIERLAARVKADGYDLGLAFDGDADRLLAVDEQGNVLDGDFLLAILGDYLSGRKALAKNTVVVTSMTNLGFFQLMRRRGTATEVTKVGDRYVLEAMLREGCSLGGEQSGHMIFLDLATTGDGQLSAVMLLNAIAAAGRPLSELGSAMKRFPQTMKNVSATPAAKEAYECDPAVSAAIADWSRTLEGRGRVVVRPSGTEPYIRVMVEGESAAEIERAADEIAAAIEKLQ</sequence>
<feature type="binding site" evidence="6">
    <location>
        <position position="244"/>
    </location>
    <ligand>
        <name>Mg(2+)</name>
        <dbReference type="ChEBI" id="CHEBI:18420"/>
    </ligand>
</feature>
<feature type="domain" description="Alpha-D-phosphohexomutase C-terminal" evidence="9">
    <location>
        <begin position="382"/>
        <end position="441"/>
    </location>
</feature>
<dbReference type="GO" id="GO:0008966">
    <property type="term" value="F:phosphoglucosamine mutase activity"/>
    <property type="evidence" value="ECO:0007669"/>
    <property type="project" value="UniProtKB-EC"/>
</dbReference>
<keyword evidence="14" id="KW-1185">Reference proteome</keyword>
<feature type="domain" description="Alpha-D-phosphohexomutase alpha/beta/alpha" evidence="12">
    <location>
        <begin position="257"/>
        <end position="368"/>
    </location>
</feature>
<dbReference type="InterPro" id="IPR050060">
    <property type="entry name" value="Phosphoglucosamine_mutase"/>
</dbReference>
<feature type="domain" description="Alpha-D-phosphohexomutase alpha/beta/alpha" evidence="10">
    <location>
        <begin position="3"/>
        <end position="135"/>
    </location>
</feature>
<dbReference type="Gene3D" id="3.40.120.10">
    <property type="entry name" value="Alpha-D-Glucose-1,6-Bisphosphate, subunit A, domain 3"/>
    <property type="match status" value="3"/>
</dbReference>
<keyword evidence="4 6" id="KW-0460">Magnesium</keyword>
<dbReference type="PANTHER" id="PTHR42946:SF1">
    <property type="entry name" value="PHOSPHOGLUCOMUTASE (ALPHA-D-GLUCOSE-1,6-BISPHOSPHATE-DEPENDENT)"/>
    <property type="match status" value="1"/>
</dbReference>
<evidence type="ECO:0000256" key="5">
    <source>
        <dbReference type="ARBA" id="ARBA00023235"/>
    </source>
</evidence>